<keyword evidence="1" id="KW-1133">Transmembrane helix</keyword>
<dbReference type="RefSeq" id="WP_196411922.1">
    <property type="nucleotide sequence ID" value="NZ_JADQTO010000001.1"/>
</dbReference>
<dbReference type="InterPro" id="IPR036689">
    <property type="entry name" value="ESAT-6-like_sf"/>
</dbReference>
<keyword evidence="3" id="KW-1185">Reference proteome</keyword>
<evidence type="ECO:0008006" key="4">
    <source>
        <dbReference type="Google" id="ProtNLM"/>
    </source>
</evidence>
<evidence type="ECO:0000313" key="2">
    <source>
        <dbReference type="EMBL" id="MBG0560111.1"/>
    </source>
</evidence>
<dbReference type="AlphaFoldDB" id="A0A931C4R8"/>
<keyword evidence="1" id="KW-0812">Transmembrane</keyword>
<reference evidence="2" key="1">
    <citation type="submission" date="2020-11" db="EMBL/GenBank/DDBJ databases">
        <title>Isolation and identification of active actinomycetes.</title>
        <authorList>
            <person name="Sun X."/>
        </authorList>
    </citation>
    <scope>NUCLEOTIDE SEQUENCE</scope>
    <source>
        <strain evidence="2">NEAU-A11</strain>
    </source>
</reference>
<name>A0A931C4R8_9ACTN</name>
<accession>A0A931C4R8</accession>
<proteinExistence type="predicted"/>
<comment type="caution">
    <text evidence="2">The sequence shown here is derived from an EMBL/GenBank/DDBJ whole genome shotgun (WGS) entry which is preliminary data.</text>
</comment>
<keyword evidence="1" id="KW-0472">Membrane</keyword>
<protein>
    <recommendedName>
        <fullName evidence="4">WXG100 family type VII secretion target</fullName>
    </recommendedName>
</protein>
<evidence type="ECO:0000313" key="3">
    <source>
        <dbReference type="Proteomes" id="UP000598146"/>
    </source>
</evidence>
<dbReference type="EMBL" id="JADQTO010000001">
    <property type="protein sequence ID" value="MBG0560111.1"/>
    <property type="molecule type" value="Genomic_DNA"/>
</dbReference>
<sequence length="214" mass="22060">MSLAESFQGLHQSVSGGGWMAPALAGGAVPLQAAATVLDPFGALIANGLGWALEYFEPLREILDGLAGIPDRVTAHAAAWQQMAGTLQSIADDLDSCLTLDVPDWQGPAAEAYQTLMANNVDALDGLGVLAATMGAATEAAGNLVTLTREIVRELITDLVGRVIVWAAEALLVITIPVVAAQIAAAVSKWAGRIVSYTTALITSLTNLTVLLDG</sequence>
<organism evidence="2 3">
    <name type="scientific">Actinoplanes aureus</name>
    <dbReference type="NCBI Taxonomy" id="2792083"/>
    <lineage>
        <taxon>Bacteria</taxon>
        <taxon>Bacillati</taxon>
        <taxon>Actinomycetota</taxon>
        <taxon>Actinomycetes</taxon>
        <taxon>Micromonosporales</taxon>
        <taxon>Micromonosporaceae</taxon>
        <taxon>Actinoplanes</taxon>
    </lineage>
</organism>
<dbReference type="SUPFAM" id="SSF140453">
    <property type="entry name" value="EsxAB dimer-like"/>
    <property type="match status" value="1"/>
</dbReference>
<dbReference type="InterPro" id="IPR038332">
    <property type="entry name" value="PPE_sf"/>
</dbReference>
<feature type="transmembrane region" description="Helical" evidence="1">
    <location>
        <begin position="163"/>
        <end position="188"/>
    </location>
</feature>
<evidence type="ECO:0000256" key="1">
    <source>
        <dbReference type="SAM" id="Phobius"/>
    </source>
</evidence>
<gene>
    <name evidence="2" type="ORF">I4J89_01335</name>
</gene>
<dbReference type="Gene3D" id="1.20.1260.20">
    <property type="entry name" value="PPE superfamily"/>
    <property type="match status" value="1"/>
</dbReference>
<feature type="transmembrane region" description="Helical" evidence="1">
    <location>
        <begin position="194"/>
        <end position="212"/>
    </location>
</feature>
<dbReference type="Proteomes" id="UP000598146">
    <property type="component" value="Unassembled WGS sequence"/>
</dbReference>